<reference evidence="1 2" key="1">
    <citation type="submission" date="2016-08" db="EMBL/GenBank/DDBJ databases">
        <title>A Parts List for Fungal Cellulosomes Revealed by Comparative Genomics.</title>
        <authorList>
            <consortium name="DOE Joint Genome Institute"/>
            <person name="Haitjema C.H."/>
            <person name="Gilmore S.P."/>
            <person name="Henske J.K."/>
            <person name="Solomon K.V."/>
            <person name="De Groot R."/>
            <person name="Kuo A."/>
            <person name="Mondo S.J."/>
            <person name="Salamov A.A."/>
            <person name="Labutti K."/>
            <person name="Zhao Z."/>
            <person name="Chiniquy J."/>
            <person name="Barry K."/>
            <person name="Brewer H.M."/>
            <person name="Purvine S.O."/>
            <person name="Wright A.T."/>
            <person name="Boxma B."/>
            <person name="Van Alen T."/>
            <person name="Hackstein J.H."/>
            <person name="Baker S.E."/>
            <person name="Grigoriev I.V."/>
            <person name="O'Malley M.A."/>
        </authorList>
    </citation>
    <scope>NUCLEOTIDE SEQUENCE [LARGE SCALE GENOMIC DNA]</scope>
    <source>
        <strain evidence="1 2">G1</strain>
    </source>
</reference>
<dbReference type="EMBL" id="MCOG01000034">
    <property type="protein sequence ID" value="ORY73364.1"/>
    <property type="molecule type" value="Genomic_DNA"/>
</dbReference>
<evidence type="ECO:0000313" key="1">
    <source>
        <dbReference type="EMBL" id="ORY73364.1"/>
    </source>
</evidence>
<dbReference type="Proteomes" id="UP000193920">
    <property type="component" value="Unassembled WGS sequence"/>
</dbReference>
<dbReference type="AlphaFoldDB" id="A0A1Y2EQ05"/>
<accession>A0A1Y2EQ05</accession>
<name>A0A1Y2EQ05_9FUNG</name>
<comment type="caution">
    <text evidence="1">The sequence shown here is derived from an EMBL/GenBank/DDBJ whole genome shotgun (WGS) entry which is preliminary data.</text>
</comment>
<sequence length="143" mass="17220">MKKNNQMLLLSKTIRKILLHLKKQYSNYFTEEHYKKADYYEHCLLINLALIDLPNEIKNIITENLHLMNERQLDEFKDNDFQGFVKYFPLYKSLQHRSLAIVTNYYNEKGDILYVKSNDNILKIIKDQFCSLITDIFKKVNFC</sequence>
<evidence type="ECO:0000313" key="2">
    <source>
        <dbReference type="Proteomes" id="UP000193920"/>
    </source>
</evidence>
<protein>
    <submittedName>
        <fullName evidence="1">Uncharacterized protein</fullName>
    </submittedName>
</protein>
<keyword evidence="2" id="KW-1185">Reference proteome</keyword>
<proteinExistence type="predicted"/>
<gene>
    <name evidence="1" type="ORF">LY90DRAFT_636074</name>
</gene>
<organism evidence="1 2">
    <name type="scientific">Neocallimastix californiae</name>
    <dbReference type="NCBI Taxonomy" id="1754190"/>
    <lineage>
        <taxon>Eukaryota</taxon>
        <taxon>Fungi</taxon>
        <taxon>Fungi incertae sedis</taxon>
        <taxon>Chytridiomycota</taxon>
        <taxon>Chytridiomycota incertae sedis</taxon>
        <taxon>Neocallimastigomycetes</taxon>
        <taxon>Neocallimastigales</taxon>
        <taxon>Neocallimastigaceae</taxon>
        <taxon>Neocallimastix</taxon>
    </lineage>
</organism>